<protein>
    <submittedName>
        <fullName evidence="1">Uncharacterized protein</fullName>
    </submittedName>
</protein>
<dbReference type="EMBL" id="CM055744">
    <property type="protein sequence ID" value="KAJ7998733.1"/>
    <property type="molecule type" value="Genomic_DNA"/>
</dbReference>
<proteinExistence type="predicted"/>
<gene>
    <name evidence="1" type="ORF">DPEC_G00207940</name>
</gene>
<organism evidence="1 2">
    <name type="scientific">Dallia pectoralis</name>
    <name type="common">Alaska blackfish</name>
    <dbReference type="NCBI Taxonomy" id="75939"/>
    <lineage>
        <taxon>Eukaryota</taxon>
        <taxon>Metazoa</taxon>
        <taxon>Chordata</taxon>
        <taxon>Craniata</taxon>
        <taxon>Vertebrata</taxon>
        <taxon>Euteleostomi</taxon>
        <taxon>Actinopterygii</taxon>
        <taxon>Neopterygii</taxon>
        <taxon>Teleostei</taxon>
        <taxon>Protacanthopterygii</taxon>
        <taxon>Esociformes</taxon>
        <taxon>Umbridae</taxon>
        <taxon>Dallia</taxon>
    </lineage>
</organism>
<keyword evidence="2" id="KW-1185">Reference proteome</keyword>
<sequence length="98" mass="10743">MRLLGPPTAGLQSPKTLSAPKGDYLRAGPSQRVPAYPAYSVPKPSSPVFPSRPPSPVCQTQSPLTAYQCWRKLRTGLYPLPPIMAYLSQPLERGYCNE</sequence>
<dbReference type="Proteomes" id="UP001157502">
    <property type="component" value="Chromosome 17"/>
</dbReference>
<evidence type="ECO:0000313" key="1">
    <source>
        <dbReference type="EMBL" id="KAJ7998733.1"/>
    </source>
</evidence>
<accession>A0ACC2G5J6</accession>
<evidence type="ECO:0000313" key="2">
    <source>
        <dbReference type="Proteomes" id="UP001157502"/>
    </source>
</evidence>
<reference evidence="1" key="1">
    <citation type="submission" date="2021-05" db="EMBL/GenBank/DDBJ databases">
        <authorList>
            <person name="Pan Q."/>
            <person name="Jouanno E."/>
            <person name="Zahm M."/>
            <person name="Klopp C."/>
            <person name="Cabau C."/>
            <person name="Louis A."/>
            <person name="Berthelot C."/>
            <person name="Parey E."/>
            <person name="Roest Crollius H."/>
            <person name="Montfort J."/>
            <person name="Robinson-Rechavi M."/>
            <person name="Bouchez O."/>
            <person name="Lampietro C."/>
            <person name="Lopez Roques C."/>
            <person name="Donnadieu C."/>
            <person name="Postlethwait J."/>
            <person name="Bobe J."/>
            <person name="Dillon D."/>
            <person name="Chandos A."/>
            <person name="von Hippel F."/>
            <person name="Guiguen Y."/>
        </authorList>
    </citation>
    <scope>NUCLEOTIDE SEQUENCE</scope>
    <source>
        <strain evidence="1">YG-Jan2019</strain>
    </source>
</reference>
<name>A0ACC2G5J6_DALPE</name>
<comment type="caution">
    <text evidence="1">The sequence shown here is derived from an EMBL/GenBank/DDBJ whole genome shotgun (WGS) entry which is preliminary data.</text>
</comment>